<evidence type="ECO:0000313" key="2">
    <source>
        <dbReference type="Proteomes" id="UP000317557"/>
    </source>
</evidence>
<name>A0A521B4W9_9BACT</name>
<dbReference type="Proteomes" id="UP000317557">
    <property type="component" value="Unassembled WGS sequence"/>
</dbReference>
<protein>
    <submittedName>
        <fullName evidence="1">Uncharacterized protein</fullName>
    </submittedName>
</protein>
<keyword evidence="2" id="KW-1185">Reference proteome</keyword>
<proteinExistence type="predicted"/>
<dbReference type="EMBL" id="FXTP01000002">
    <property type="protein sequence ID" value="SMO42119.1"/>
    <property type="molecule type" value="Genomic_DNA"/>
</dbReference>
<organism evidence="1 2">
    <name type="scientific">Gracilimonas mengyeensis</name>
    <dbReference type="NCBI Taxonomy" id="1302730"/>
    <lineage>
        <taxon>Bacteria</taxon>
        <taxon>Pseudomonadati</taxon>
        <taxon>Balneolota</taxon>
        <taxon>Balneolia</taxon>
        <taxon>Balneolales</taxon>
        <taxon>Balneolaceae</taxon>
        <taxon>Gracilimonas</taxon>
    </lineage>
</organism>
<reference evidence="1 2" key="1">
    <citation type="submission" date="2017-05" db="EMBL/GenBank/DDBJ databases">
        <authorList>
            <person name="Varghese N."/>
            <person name="Submissions S."/>
        </authorList>
    </citation>
    <scope>NUCLEOTIDE SEQUENCE [LARGE SCALE GENOMIC DNA]</scope>
    <source>
        <strain evidence="1 2">DSM 21985</strain>
    </source>
</reference>
<gene>
    <name evidence="1" type="ORF">SAMN06265219_10215</name>
</gene>
<evidence type="ECO:0000313" key="1">
    <source>
        <dbReference type="EMBL" id="SMO42119.1"/>
    </source>
</evidence>
<dbReference type="AlphaFoldDB" id="A0A521B4W9"/>
<accession>A0A521B4W9</accession>
<sequence>MIRCERCMAEEGKKHPIGNYEVKVQEVTIEDTKRLLCQKCTAREQAKARKKNAALNKSAFQRIFGRIFN</sequence>